<dbReference type="EMBL" id="CP023671">
    <property type="protein sequence ID" value="AYE34222.1"/>
    <property type="molecule type" value="Genomic_DNA"/>
</dbReference>
<keyword evidence="9 11" id="KW-0472">Membrane</keyword>
<keyword evidence="5 11" id="KW-1003">Cell membrane</keyword>
<evidence type="ECO:0000256" key="2">
    <source>
        <dbReference type="ARBA" id="ARBA00007254"/>
    </source>
</evidence>
<protein>
    <recommendedName>
        <fullName evidence="11">Large-conductance mechanosensitive channel</fullName>
    </recommendedName>
</protein>
<comment type="similarity">
    <text evidence="2 11">Belongs to the MscL family.</text>
</comment>
<evidence type="ECO:0000256" key="3">
    <source>
        <dbReference type="ARBA" id="ARBA00011255"/>
    </source>
</evidence>
<dbReference type="PANTHER" id="PTHR30266">
    <property type="entry name" value="MECHANOSENSITIVE CHANNEL MSCL"/>
    <property type="match status" value="1"/>
</dbReference>
<evidence type="ECO:0000313" key="12">
    <source>
        <dbReference type="EMBL" id="AYE34222.1"/>
    </source>
</evidence>
<dbReference type="Proteomes" id="UP000280586">
    <property type="component" value="Chromosome"/>
</dbReference>
<dbReference type="NCBIfam" id="NF001843">
    <property type="entry name" value="PRK00567.1-4"/>
    <property type="match status" value="1"/>
</dbReference>
<keyword evidence="7 11" id="KW-1133">Transmembrane helix</keyword>
<evidence type="ECO:0000256" key="6">
    <source>
        <dbReference type="ARBA" id="ARBA00022692"/>
    </source>
</evidence>
<keyword evidence="6 11" id="KW-0812">Transmembrane</keyword>
<keyword evidence="10 11" id="KW-0407">Ion channel</keyword>
<dbReference type="GO" id="GO:0008381">
    <property type="term" value="F:mechanosensitive monoatomic ion channel activity"/>
    <property type="evidence" value="ECO:0007669"/>
    <property type="project" value="UniProtKB-UniRule"/>
</dbReference>
<dbReference type="SUPFAM" id="SSF81330">
    <property type="entry name" value="Gated mechanosensitive channel"/>
    <property type="match status" value="1"/>
</dbReference>
<comment type="function">
    <text evidence="11">Channel that opens in response to stretch forces in the membrane lipid bilayer. May participate in the regulation of osmotic pressure changes within the cell.</text>
</comment>
<evidence type="ECO:0000256" key="7">
    <source>
        <dbReference type="ARBA" id="ARBA00022989"/>
    </source>
</evidence>
<dbReference type="GO" id="GO:0005886">
    <property type="term" value="C:plasma membrane"/>
    <property type="evidence" value="ECO:0007669"/>
    <property type="project" value="UniProtKB-SubCell"/>
</dbReference>
<dbReference type="RefSeq" id="WP_083089370.1">
    <property type="nucleotide sequence ID" value="NZ_CABMIZ010000002.1"/>
</dbReference>
<accession>A0A9N7JM11</accession>
<comment type="subcellular location">
    <subcellularLocation>
        <location evidence="1 11">Cell membrane</location>
        <topology evidence="1 11">Multi-pass membrane protein</topology>
    </subcellularLocation>
</comment>
<dbReference type="InterPro" id="IPR036019">
    <property type="entry name" value="MscL_channel"/>
</dbReference>
<dbReference type="InterPro" id="IPR001185">
    <property type="entry name" value="MS_channel"/>
</dbReference>
<dbReference type="AlphaFoldDB" id="A0A9N7JM11"/>
<organism evidence="12 13">
    <name type="scientific">Clostridium septicum</name>
    <dbReference type="NCBI Taxonomy" id="1504"/>
    <lineage>
        <taxon>Bacteria</taxon>
        <taxon>Bacillati</taxon>
        <taxon>Bacillota</taxon>
        <taxon>Clostridia</taxon>
        <taxon>Eubacteriales</taxon>
        <taxon>Clostridiaceae</taxon>
        <taxon>Clostridium</taxon>
    </lineage>
</organism>
<dbReference type="PRINTS" id="PR01264">
    <property type="entry name" value="MECHCHANNEL"/>
</dbReference>
<dbReference type="NCBIfam" id="TIGR00220">
    <property type="entry name" value="mscL"/>
    <property type="match status" value="1"/>
</dbReference>
<dbReference type="Gene3D" id="1.10.1200.120">
    <property type="entry name" value="Large-conductance mechanosensitive channel, MscL, domain 1"/>
    <property type="match status" value="1"/>
</dbReference>
<evidence type="ECO:0000256" key="4">
    <source>
        <dbReference type="ARBA" id="ARBA00022448"/>
    </source>
</evidence>
<feature type="transmembrane region" description="Helical" evidence="11">
    <location>
        <begin position="82"/>
        <end position="101"/>
    </location>
</feature>
<evidence type="ECO:0000256" key="8">
    <source>
        <dbReference type="ARBA" id="ARBA00023065"/>
    </source>
</evidence>
<evidence type="ECO:0000256" key="10">
    <source>
        <dbReference type="ARBA" id="ARBA00023303"/>
    </source>
</evidence>
<reference evidence="12 13" key="1">
    <citation type="submission" date="2017-09" db="EMBL/GenBank/DDBJ databases">
        <authorList>
            <person name="Thomas P."/>
            <person name="Seyboldt C."/>
        </authorList>
    </citation>
    <scope>NUCLEOTIDE SEQUENCE [LARGE SCALE GENOMIC DNA]</scope>
    <source>
        <strain evidence="12 13">DSM 7534</strain>
    </source>
</reference>
<dbReference type="InterPro" id="IPR019823">
    <property type="entry name" value="Mechanosensitive_channel_CS"/>
</dbReference>
<evidence type="ECO:0000256" key="9">
    <source>
        <dbReference type="ARBA" id="ARBA00023136"/>
    </source>
</evidence>
<evidence type="ECO:0000313" key="13">
    <source>
        <dbReference type="Proteomes" id="UP000280586"/>
    </source>
</evidence>
<evidence type="ECO:0000256" key="1">
    <source>
        <dbReference type="ARBA" id="ARBA00004651"/>
    </source>
</evidence>
<dbReference type="PANTHER" id="PTHR30266:SF2">
    <property type="entry name" value="LARGE-CONDUCTANCE MECHANOSENSITIVE CHANNEL"/>
    <property type="match status" value="1"/>
</dbReference>
<dbReference type="FunFam" id="1.10.1200.120:FF:000001">
    <property type="entry name" value="Large-conductance mechanosensitive channel"/>
    <property type="match status" value="1"/>
</dbReference>
<gene>
    <name evidence="11" type="primary">mscL</name>
    <name evidence="12" type="ORF">CP523_07015</name>
</gene>
<dbReference type="OrthoDB" id="9810350at2"/>
<dbReference type="Pfam" id="PF01741">
    <property type="entry name" value="MscL"/>
    <property type="match status" value="1"/>
</dbReference>
<feature type="transmembrane region" description="Helical" evidence="11">
    <location>
        <begin position="21"/>
        <end position="42"/>
    </location>
</feature>
<comment type="subunit">
    <text evidence="3 11">Homopentamer.</text>
</comment>
<sequence length="150" mass="16810">MKEKGKKFFQEFKEFAMKGNIIDLAVGVVIGGAFNKIVSSLVKDVIMPLVGLLTGGVNFEYLTLVLKAEEGGKPAVTLNYGVFIQNVVDFLIIALSIFIMIKIINRLNRKKEEEKVVEEKKPSKEETLLTEIRDILKESNSCKSIENTNE</sequence>
<dbReference type="PROSITE" id="PS01327">
    <property type="entry name" value="MSCL"/>
    <property type="match status" value="1"/>
</dbReference>
<proteinExistence type="inferred from homology"/>
<evidence type="ECO:0000256" key="5">
    <source>
        <dbReference type="ARBA" id="ARBA00022475"/>
    </source>
</evidence>
<evidence type="ECO:0000256" key="11">
    <source>
        <dbReference type="HAMAP-Rule" id="MF_00115"/>
    </source>
</evidence>
<keyword evidence="8 11" id="KW-0406">Ion transport</keyword>
<dbReference type="InterPro" id="IPR037673">
    <property type="entry name" value="MSC/AndL"/>
</dbReference>
<dbReference type="GeneID" id="303560423"/>
<keyword evidence="4 11" id="KW-0813">Transport</keyword>
<dbReference type="HAMAP" id="MF_00115">
    <property type="entry name" value="MscL"/>
    <property type="match status" value="1"/>
</dbReference>
<name>A0A9N7JM11_CLOSE</name>
<dbReference type="KEGG" id="csep:CP523_07015"/>